<accession>A0A151RG96</accession>
<dbReference type="PANTHER" id="PTHR11439">
    <property type="entry name" value="GAG-POL-RELATED RETROTRANSPOSON"/>
    <property type="match status" value="1"/>
</dbReference>
<evidence type="ECO:0000256" key="1">
    <source>
        <dbReference type="SAM" id="MobiDB-lite"/>
    </source>
</evidence>
<dbReference type="PANTHER" id="PTHR11439:SF483">
    <property type="entry name" value="PEPTIDE SYNTHASE GLIP-LIKE, PUTATIVE (AFU_ORTHOLOGUE AFUA_3G12920)-RELATED"/>
    <property type="match status" value="1"/>
</dbReference>
<keyword evidence="3" id="KW-1185">Reference proteome</keyword>
<organism evidence="2 3">
    <name type="scientific">Cajanus cajan</name>
    <name type="common">Pigeon pea</name>
    <name type="synonym">Cajanus indicus</name>
    <dbReference type="NCBI Taxonomy" id="3821"/>
    <lineage>
        <taxon>Eukaryota</taxon>
        <taxon>Viridiplantae</taxon>
        <taxon>Streptophyta</taxon>
        <taxon>Embryophyta</taxon>
        <taxon>Tracheophyta</taxon>
        <taxon>Spermatophyta</taxon>
        <taxon>Magnoliopsida</taxon>
        <taxon>eudicotyledons</taxon>
        <taxon>Gunneridae</taxon>
        <taxon>Pentapetalae</taxon>
        <taxon>rosids</taxon>
        <taxon>fabids</taxon>
        <taxon>Fabales</taxon>
        <taxon>Fabaceae</taxon>
        <taxon>Papilionoideae</taxon>
        <taxon>50 kb inversion clade</taxon>
        <taxon>NPAAA clade</taxon>
        <taxon>indigoferoid/millettioid clade</taxon>
        <taxon>Phaseoleae</taxon>
        <taxon>Cajanus</taxon>
    </lineage>
</organism>
<dbReference type="AlphaFoldDB" id="A0A151RG96"/>
<dbReference type="EMBL" id="KQ483763">
    <property type="protein sequence ID" value="KYP41580.1"/>
    <property type="molecule type" value="Genomic_DNA"/>
</dbReference>
<feature type="compositionally biased region" description="Polar residues" evidence="1">
    <location>
        <begin position="38"/>
        <end position="48"/>
    </location>
</feature>
<name>A0A151RG96_CAJCA</name>
<dbReference type="Proteomes" id="UP000075243">
    <property type="component" value="Unassembled WGS sequence"/>
</dbReference>
<feature type="region of interest" description="Disordered" evidence="1">
    <location>
        <begin position="24"/>
        <end position="49"/>
    </location>
</feature>
<gene>
    <name evidence="2" type="ORF">KK1_037024</name>
</gene>
<dbReference type="Gramene" id="C.cajan_35915.t">
    <property type="protein sequence ID" value="C.cajan_35915.t"/>
    <property type="gene ID" value="C.cajan_35915"/>
</dbReference>
<protein>
    <submittedName>
        <fullName evidence="2">Uncharacterized protein</fullName>
    </submittedName>
</protein>
<evidence type="ECO:0000313" key="2">
    <source>
        <dbReference type="EMBL" id="KYP41580.1"/>
    </source>
</evidence>
<sequence length="114" mass="13728">RHFILFINDFYRMMWIYFLKEKFSPPPQQQQDSSPESTSRFMQKSSQIHYGAGKRNFKIYTRHKRVGIWYKTMTNSRMIDYIDSNWAGPIDDMKSTPIYAFSLGSRFFSWASKK</sequence>
<feature type="non-terminal residue" evidence="2">
    <location>
        <position position="1"/>
    </location>
</feature>
<evidence type="ECO:0000313" key="3">
    <source>
        <dbReference type="Proteomes" id="UP000075243"/>
    </source>
</evidence>
<proteinExistence type="predicted"/>
<reference evidence="2" key="1">
    <citation type="journal article" date="2012" name="Nat. Biotechnol.">
        <title>Draft genome sequence of pigeonpea (Cajanus cajan), an orphan legume crop of resource-poor farmers.</title>
        <authorList>
            <person name="Varshney R.K."/>
            <person name="Chen W."/>
            <person name="Li Y."/>
            <person name="Bharti A.K."/>
            <person name="Saxena R.K."/>
            <person name="Schlueter J.A."/>
            <person name="Donoghue M.T."/>
            <person name="Azam S."/>
            <person name="Fan G."/>
            <person name="Whaley A.M."/>
            <person name="Farmer A.D."/>
            <person name="Sheridan J."/>
            <person name="Iwata A."/>
            <person name="Tuteja R."/>
            <person name="Penmetsa R.V."/>
            <person name="Wu W."/>
            <person name="Upadhyaya H.D."/>
            <person name="Yang S.P."/>
            <person name="Shah T."/>
            <person name="Saxena K.B."/>
            <person name="Michael T."/>
            <person name="McCombie W.R."/>
            <person name="Yang B."/>
            <person name="Zhang G."/>
            <person name="Yang H."/>
            <person name="Wang J."/>
            <person name="Spillane C."/>
            <person name="Cook D.R."/>
            <person name="May G.D."/>
            <person name="Xu X."/>
            <person name="Jackson S.A."/>
        </authorList>
    </citation>
    <scope>NUCLEOTIDE SEQUENCE [LARGE SCALE GENOMIC DNA]</scope>
</reference>